<dbReference type="AlphaFoldDB" id="A0A1H6S336"/>
<keyword evidence="3" id="KW-1185">Reference proteome</keyword>
<evidence type="ECO:0000256" key="1">
    <source>
        <dbReference type="SAM" id="Phobius"/>
    </source>
</evidence>
<dbReference type="Proteomes" id="UP000198888">
    <property type="component" value="Unassembled WGS sequence"/>
</dbReference>
<dbReference type="GeneID" id="35003279"/>
<dbReference type="RefSeq" id="WP_089671024.1">
    <property type="nucleotide sequence ID" value="NZ_CP024845.1"/>
</dbReference>
<sequence length="239" mass="26150">MWVVALSIVFVGLGLAVGWFGLRPLTVVVPLVRNEVQDPSAVSESDGFVVCRGTATENGESFAAPFTGRDCLGFEFEVTERQLAWIGLPWSNNHLDDGVATTPFALDGAYGTVAVDPSSRRFSLDTESAVISVDSHETPADRIQRFLDVREIQPVARWLAAIPLFGTRRFIERRVDPGEEYVIAGRVEHRQGTMAFTGDLVITDQSPRQLAVTRLWSSMFPLLIAAVFVGSGLWAVVAL</sequence>
<gene>
    <name evidence="2" type="ORF">SAMN05444271_10328</name>
</gene>
<feature type="transmembrane region" description="Helical" evidence="1">
    <location>
        <begin position="215"/>
        <end position="237"/>
    </location>
</feature>
<keyword evidence="1" id="KW-1133">Transmembrane helix</keyword>
<organism evidence="2 3">
    <name type="scientific">Halohasta litchfieldiae</name>
    <dbReference type="NCBI Taxonomy" id="1073996"/>
    <lineage>
        <taxon>Archaea</taxon>
        <taxon>Methanobacteriati</taxon>
        <taxon>Methanobacteriota</taxon>
        <taxon>Stenosarchaea group</taxon>
        <taxon>Halobacteria</taxon>
        <taxon>Halobacteriales</taxon>
        <taxon>Haloferacaceae</taxon>
        <taxon>Halohasta</taxon>
    </lineage>
</organism>
<evidence type="ECO:0000313" key="2">
    <source>
        <dbReference type="EMBL" id="SEI57852.1"/>
    </source>
</evidence>
<evidence type="ECO:0000313" key="3">
    <source>
        <dbReference type="Proteomes" id="UP000198888"/>
    </source>
</evidence>
<dbReference type="OrthoDB" id="170690at2157"/>
<name>A0A1H6S336_9EURY</name>
<dbReference type="STRING" id="1073996.SAMN05444271_10328"/>
<keyword evidence="1" id="KW-0472">Membrane</keyword>
<accession>A0A2H4Q4J1</accession>
<dbReference type="EMBL" id="FNYR01000003">
    <property type="protein sequence ID" value="SEI57852.1"/>
    <property type="molecule type" value="Genomic_DNA"/>
</dbReference>
<accession>A0A1H6S336</accession>
<protein>
    <submittedName>
        <fullName evidence="2">Uncharacterized protein</fullName>
    </submittedName>
</protein>
<proteinExistence type="predicted"/>
<reference evidence="2 3" key="1">
    <citation type="submission" date="2016-10" db="EMBL/GenBank/DDBJ databases">
        <authorList>
            <person name="de Groot N.N."/>
        </authorList>
    </citation>
    <scope>NUCLEOTIDE SEQUENCE [LARGE SCALE GENOMIC DNA]</scope>
    <source>
        <strain evidence="2 3">DSM 22187</strain>
    </source>
</reference>
<keyword evidence="1" id="KW-0812">Transmembrane</keyword>
<dbReference type="KEGG" id="hae:halTADL_2507"/>